<evidence type="ECO:0000259" key="2">
    <source>
        <dbReference type="Pfam" id="PF03413"/>
    </source>
</evidence>
<sequence length="178" mass="19733">MKTPITITTVTALFLSLGATAVFAEKLKMPPTKVSMEKCMEAALAKKDGKIVKLEFKTERGTPIYEFEIAGTDGKSWEYECDANTGAITEEEQEVDSPNDPLFKAKAKISEEEAKKIALEKHPGEIVETEYEIESNGDASYEFDIKLADGREVKLEVDAATGKIVEDDEEEIYQIGQE</sequence>
<accession>A0ABN8X7B9</accession>
<feature type="signal peptide" evidence="1">
    <location>
        <begin position="1"/>
        <end position="24"/>
    </location>
</feature>
<keyword evidence="1" id="KW-0732">Signal</keyword>
<dbReference type="Proteomes" id="UP001162030">
    <property type="component" value="Chromosome"/>
</dbReference>
<name>A0ABN8X7B9_9GAMM</name>
<gene>
    <name evidence="3" type="ORF">MSZNOR_2891</name>
</gene>
<evidence type="ECO:0000313" key="4">
    <source>
        <dbReference type="Proteomes" id="UP001162030"/>
    </source>
</evidence>
<reference evidence="3 4" key="1">
    <citation type="submission" date="2023-03" db="EMBL/GenBank/DDBJ databases">
        <authorList>
            <person name="Pearce D."/>
        </authorList>
    </citation>
    <scope>NUCLEOTIDE SEQUENCE [LARGE SCALE GENOMIC DNA]</scope>
    <source>
        <strain evidence="3">Msz</strain>
    </source>
</reference>
<feature type="chain" id="PRO_5045036808" evidence="1">
    <location>
        <begin position="25"/>
        <end position="178"/>
    </location>
</feature>
<evidence type="ECO:0000313" key="3">
    <source>
        <dbReference type="EMBL" id="CAI8871629.1"/>
    </source>
</evidence>
<dbReference type="InterPro" id="IPR025711">
    <property type="entry name" value="PepSY"/>
</dbReference>
<dbReference type="Gene3D" id="3.10.450.40">
    <property type="match status" value="2"/>
</dbReference>
<dbReference type="RefSeq" id="WP_026611285.1">
    <property type="nucleotide sequence ID" value="NZ_OX458333.1"/>
</dbReference>
<evidence type="ECO:0000256" key="1">
    <source>
        <dbReference type="SAM" id="SignalP"/>
    </source>
</evidence>
<protein>
    <submittedName>
        <fullName evidence="3">Membrane protein YkoI</fullName>
    </submittedName>
</protein>
<dbReference type="Pfam" id="PF03413">
    <property type="entry name" value="PepSY"/>
    <property type="match status" value="2"/>
</dbReference>
<dbReference type="EMBL" id="OX458333">
    <property type="protein sequence ID" value="CAI8871629.1"/>
    <property type="molecule type" value="Genomic_DNA"/>
</dbReference>
<feature type="domain" description="PepSY" evidence="2">
    <location>
        <begin position="108"/>
        <end position="167"/>
    </location>
</feature>
<proteinExistence type="predicted"/>
<feature type="domain" description="PepSY" evidence="2">
    <location>
        <begin position="33"/>
        <end position="92"/>
    </location>
</feature>
<keyword evidence="4" id="KW-1185">Reference proteome</keyword>
<organism evidence="3 4">
    <name type="scientific">Methylocaldum szegediense</name>
    <dbReference type="NCBI Taxonomy" id="73780"/>
    <lineage>
        <taxon>Bacteria</taxon>
        <taxon>Pseudomonadati</taxon>
        <taxon>Pseudomonadota</taxon>
        <taxon>Gammaproteobacteria</taxon>
        <taxon>Methylococcales</taxon>
        <taxon>Methylococcaceae</taxon>
        <taxon>Methylocaldum</taxon>
    </lineage>
</organism>